<organism evidence="1 2">
    <name type="scientific">Vibrio chagasii</name>
    <dbReference type="NCBI Taxonomy" id="170679"/>
    <lineage>
        <taxon>Bacteria</taxon>
        <taxon>Pseudomonadati</taxon>
        <taxon>Pseudomonadota</taxon>
        <taxon>Gammaproteobacteria</taxon>
        <taxon>Vibrionales</taxon>
        <taxon>Vibrionaceae</taxon>
        <taxon>Vibrio</taxon>
    </lineage>
</organism>
<protein>
    <submittedName>
        <fullName evidence="1">Uncharacterized protein</fullName>
    </submittedName>
</protein>
<reference evidence="1 2" key="1">
    <citation type="submission" date="2019-09" db="EMBL/GenBank/DDBJ databases">
        <title>Draft genome sequences of 48 bacterial type strains from the CCUG.</title>
        <authorList>
            <person name="Tunovic T."/>
            <person name="Pineiro-Iglesias B."/>
            <person name="Unosson C."/>
            <person name="Inganas E."/>
            <person name="Ohlen M."/>
            <person name="Cardew S."/>
            <person name="Jensie-Markopoulos S."/>
            <person name="Salva-Serra F."/>
            <person name="Jaen-Luchoro D."/>
            <person name="Karlsson R."/>
            <person name="Svensson-Stadler L."/>
            <person name="Chun J."/>
            <person name="Moore E."/>
        </authorList>
    </citation>
    <scope>NUCLEOTIDE SEQUENCE [LARGE SCALE GENOMIC DNA]</scope>
    <source>
        <strain evidence="1 2">CCUG 48643</strain>
    </source>
</reference>
<proteinExistence type="predicted"/>
<evidence type="ECO:0000313" key="1">
    <source>
        <dbReference type="EMBL" id="KAB0482504.1"/>
    </source>
</evidence>
<dbReference type="Proteomes" id="UP000423756">
    <property type="component" value="Unassembled WGS sequence"/>
</dbReference>
<accession>A0A7V7TI20</accession>
<sequence length="123" mass="14306">MRNQKDIDLIYKNNVHNGMIFSGVKHVMVMTNRGTGFQAIDELPKDTYDRMLKMANKKEEQKINERLLRPIIEKYNLHGLKNTAQWRNSLDSLVQFCSFGVESSVLKRIKADLINAGLTFKYQ</sequence>
<dbReference type="GeneID" id="77344740"/>
<gene>
    <name evidence="1" type="ORF">F7Q91_03580</name>
</gene>
<dbReference type="RefSeq" id="WP_137406519.1">
    <property type="nucleotide sequence ID" value="NZ_AP025467.1"/>
</dbReference>
<dbReference type="EMBL" id="VZPX01000004">
    <property type="protein sequence ID" value="KAB0482504.1"/>
    <property type="molecule type" value="Genomic_DNA"/>
</dbReference>
<evidence type="ECO:0000313" key="2">
    <source>
        <dbReference type="Proteomes" id="UP000423756"/>
    </source>
</evidence>
<name>A0A7V7TI20_9VIBR</name>
<comment type="caution">
    <text evidence="1">The sequence shown here is derived from an EMBL/GenBank/DDBJ whole genome shotgun (WGS) entry which is preliminary data.</text>
</comment>
<dbReference type="AlphaFoldDB" id="A0A7V7TI20"/>